<sequence length="103" mass="11217">MSSIGKGCDKGIHFFTFMPCKPNKSSLFRASDVVLVPRKLSTKKSTNTTIVEKDANKDKAKAPFATNVGKGKKVVEEVGSNSNEDSNDEFTNSDKASKGKHDY</sequence>
<dbReference type="Proteomes" id="UP001054252">
    <property type="component" value="Unassembled WGS sequence"/>
</dbReference>
<evidence type="ECO:0000256" key="1">
    <source>
        <dbReference type="SAM" id="MobiDB-lite"/>
    </source>
</evidence>
<gene>
    <name evidence="2" type="ORF">SLEP1_g42460</name>
</gene>
<feature type="compositionally biased region" description="Polar residues" evidence="1">
    <location>
        <begin position="80"/>
        <end position="94"/>
    </location>
</feature>
<keyword evidence="3" id="KW-1185">Reference proteome</keyword>
<proteinExistence type="predicted"/>
<dbReference type="EMBL" id="BPVZ01000103">
    <property type="protein sequence ID" value="GKV34035.1"/>
    <property type="molecule type" value="Genomic_DNA"/>
</dbReference>
<name>A0AAV5LAD9_9ROSI</name>
<dbReference type="AlphaFoldDB" id="A0AAV5LAD9"/>
<reference evidence="2 3" key="1">
    <citation type="journal article" date="2021" name="Commun. Biol.">
        <title>The genome of Shorea leprosula (Dipterocarpaceae) highlights the ecological relevance of drought in aseasonal tropical rainforests.</title>
        <authorList>
            <person name="Ng K.K.S."/>
            <person name="Kobayashi M.J."/>
            <person name="Fawcett J.A."/>
            <person name="Hatakeyama M."/>
            <person name="Paape T."/>
            <person name="Ng C.H."/>
            <person name="Ang C.C."/>
            <person name="Tnah L.H."/>
            <person name="Lee C.T."/>
            <person name="Nishiyama T."/>
            <person name="Sese J."/>
            <person name="O'Brien M.J."/>
            <person name="Copetti D."/>
            <person name="Mohd Noor M.I."/>
            <person name="Ong R.C."/>
            <person name="Putra M."/>
            <person name="Sireger I.Z."/>
            <person name="Indrioko S."/>
            <person name="Kosugi Y."/>
            <person name="Izuno A."/>
            <person name="Isagi Y."/>
            <person name="Lee S.L."/>
            <person name="Shimizu K.K."/>
        </authorList>
    </citation>
    <scope>NUCLEOTIDE SEQUENCE [LARGE SCALE GENOMIC DNA]</scope>
    <source>
        <strain evidence="2">214</strain>
    </source>
</reference>
<feature type="region of interest" description="Disordered" evidence="1">
    <location>
        <begin position="71"/>
        <end position="103"/>
    </location>
</feature>
<organism evidence="2 3">
    <name type="scientific">Rubroshorea leprosula</name>
    <dbReference type="NCBI Taxonomy" id="152421"/>
    <lineage>
        <taxon>Eukaryota</taxon>
        <taxon>Viridiplantae</taxon>
        <taxon>Streptophyta</taxon>
        <taxon>Embryophyta</taxon>
        <taxon>Tracheophyta</taxon>
        <taxon>Spermatophyta</taxon>
        <taxon>Magnoliopsida</taxon>
        <taxon>eudicotyledons</taxon>
        <taxon>Gunneridae</taxon>
        <taxon>Pentapetalae</taxon>
        <taxon>rosids</taxon>
        <taxon>malvids</taxon>
        <taxon>Malvales</taxon>
        <taxon>Dipterocarpaceae</taxon>
        <taxon>Rubroshorea</taxon>
    </lineage>
</organism>
<evidence type="ECO:0000313" key="3">
    <source>
        <dbReference type="Proteomes" id="UP001054252"/>
    </source>
</evidence>
<accession>A0AAV5LAD9</accession>
<protein>
    <submittedName>
        <fullName evidence="2">Uncharacterized protein</fullName>
    </submittedName>
</protein>
<evidence type="ECO:0000313" key="2">
    <source>
        <dbReference type="EMBL" id="GKV34035.1"/>
    </source>
</evidence>
<comment type="caution">
    <text evidence="2">The sequence shown here is derived from an EMBL/GenBank/DDBJ whole genome shotgun (WGS) entry which is preliminary data.</text>
</comment>